<reference evidence="1" key="2">
    <citation type="submission" date="2020-09" db="EMBL/GenBank/DDBJ databases">
        <authorList>
            <person name="Sun Q."/>
            <person name="Ohkuma M."/>
        </authorList>
    </citation>
    <scope>NUCLEOTIDE SEQUENCE</scope>
    <source>
        <strain evidence="1">JCM 3302</strain>
    </source>
</reference>
<dbReference type="Proteomes" id="UP000641386">
    <property type="component" value="Unassembled WGS sequence"/>
</dbReference>
<evidence type="ECO:0000313" key="1">
    <source>
        <dbReference type="EMBL" id="GHF15029.1"/>
    </source>
</evidence>
<organism evidence="1 2">
    <name type="scientific">Streptomyces spiralis</name>
    <dbReference type="NCBI Taxonomy" id="66376"/>
    <lineage>
        <taxon>Bacteria</taxon>
        <taxon>Bacillati</taxon>
        <taxon>Actinomycetota</taxon>
        <taxon>Actinomycetes</taxon>
        <taxon>Kitasatosporales</taxon>
        <taxon>Streptomycetaceae</taxon>
        <taxon>Streptomyces</taxon>
    </lineage>
</organism>
<dbReference type="EMBL" id="BNBC01000070">
    <property type="protein sequence ID" value="GHF15029.1"/>
    <property type="molecule type" value="Genomic_DNA"/>
</dbReference>
<dbReference type="RefSeq" id="WP_189907925.1">
    <property type="nucleotide sequence ID" value="NZ_BNBC01000070.1"/>
</dbReference>
<evidence type="ECO:0000313" key="2">
    <source>
        <dbReference type="Proteomes" id="UP000641386"/>
    </source>
</evidence>
<sequence length="154" mass="17901">MPETTPAPRLFIGSHVTYHGSITEMHDRPLYLMPCTWFGHCDACWEQDDEFGEQHPMERDHFMAVDLTTGRRLHHARRAHLTPIPHEWPADAVAFNINGYWYAAAYTTAGGSGRARAVHFYTTEDFMGRTWCHFRKPTPDVRHLNEQGRRRPVI</sequence>
<name>A0A919AL69_9ACTN</name>
<proteinExistence type="predicted"/>
<comment type="caution">
    <text evidence="1">The sequence shown here is derived from an EMBL/GenBank/DDBJ whole genome shotgun (WGS) entry which is preliminary data.</text>
</comment>
<dbReference type="AlphaFoldDB" id="A0A919AL69"/>
<protein>
    <submittedName>
        <fullName evidence="1">Uncharacterized protein</fullName>
    </submittedName>
</protein>
<reference evidence="1" key="1">
    <citation type="journal article" date="2014" name="Int. J. Syst. Evol. Microbiol.">
        <title>Complete genome sequence of Corynebacterium casei LMG S-19264T (=DSM 44701T), isolated from a smear-ripened cheese.</title>
        <authorList>
            <consortium name="US DOE Joint Genome Institute (JGI-PGF)"/>
            <person name="Walter F."/>
            <person name="Albersmeier A."/>
            <person name="Kalinowski J."/>
            <person name="Ruckert C."/>
        </authorList>
    </citation>
    <scope>NUCLEOTIDE SEQUENCE</scope>
    <source>
        <strain evidence="1">JCM 3302</strain>
    </source>
</reference>
<accession>A0A919AL69</accession>
<keyword evidence="2" id="KW-1185">Reference proteome</keyword>
<gene>
    <name evidence="1" type="ORF">GCM10014715_82930</name>
</gene>